<accession>A0A8C9GHY6</accession>
<evidence type="ECO:0000313" key="6">
    <source>
        <dbReference type="Ensembl" id="ENSPTEP00000003755.1"/>
    </source>
</evidence>
<proteinExistence type="predicted"/>
<dbReference type="PROSITE" id="PS51192">
    <property type="entry name" value="HELICASE_ATP_BIND_1"/>
    <property type="match status" value="1"/>
</dbReference>
<dbReference type="GO" id="GO:0043596">
    <property type="term" value="C:nuclear replication fork"/>
    <property type="evidence" value="ECO:0007669"/>
    <property type="project" value="TreeGrafter"/>
</dbReference>
<dbReference type="SMART" id="SM00487">
    <property type="entry name" value="DEXDc"/>
    <property type="match status" value="1"/>
</dbReference>
<dbReference type="GO" id="GO:0006281">
    <property type="term" value="P:DNA repair"/>
    <property type="evidence" value="ECO:0007669"/>
    <property type="project" value="TreeGrafter"/>
</dbReference>
<organism evidence="6 7">
    <name type="scientific">Piliocolobus tephrosceles</name>
    <name type="common">Ugandan red Colobus</name>
    <dbReference type="NCBI Taxonomy" id="591936"/>
    <lineage>
        <taxon>Eukaryota</taxon>
        <taxon>Metazoa</taxon>
        <taxon>Chordata</taxon>
        <taxon>Craniata</taxon>
        <taxon>Vertebrata</taxon>
        <taxon>Euteleostomi</taxon>
        <taxon>Mammalia</taxon>
        <taxon>Eutheria</taxon>
        <taxon>Euarchontoglires</taxon>
        <taxon>Primates</taxon>
        <taxon>Haplorrhini</taxon>
        <taxon>Catarrhini</taxon>
        <taxon>Cercopithecidae</taxon>
        <taxon>Colobinae</taxon>
        <taxon>Piliocolobus</taxon>
    </lineage>
</organism>
<dbReference type="GO" id="GO:0005524">
    <property type="term" value="F:ATP binding"/>
    <property type="evidence" value="ECO:0007669"/>
    <property type="project" value="UniProtKB-KW"/>
</dbReference>
<feature type="domain" description="Helicase ATP-binding" evidence="5">
    <location>
        <begin position="1"/>
        <end position="148"/>
    </location>
</feature>
<dbReference type="Ensembl" id="ENSPTET00000005880.1">
    <property type="protein sequence ID" value="ENSPTEP00000003755.1"/>
    <property type="gene ID" value="ENSPTEG00000004444.1"/>
</dbReference>
<dbReference type="InterPro" id="IPR014001">
    <property type="entry name" value="Helicase_ATP-bd"/>
</dbReference>
<dbReference type="GO" id="GO:0004520">
    <property type="term" value="F:DNA endonuclease activity"/>
    <property type="evidence" value="ECO:0007669"/>
    <property type="project" value="TreeGrafter"/>
</dbReference>
<keyword evidence="2" id="KW-0378">Hydrolase</keyword>
<evidence type="ECO:0000259" key="5">
    <source>
        <dbReference type="PROSITE" id="PS51192"/>
    </source>
</evidence>
<dbReference type="Proteomes" id="UP000694416">
    <property type="component" value="Unplaced"/>
</dbReference>
<reference evidence="6" key="2">
    <citation type="submission" date="2025-09" db="UniProtKB">
        <authorList>
            <consortium name="Ensembl"/>
        </authorList>
    </citation>
    <scope>IDENTIFICATION</scope>
</reference>
<dbReference type="InterPro" id="IPR000330">
    <property type="entry name" value="SNF2_N"/>
</dbReference>
<keyword evidence="1" id="KW-0547">Nucleotide-binding</keyword>
<dbReference type="SUPFAM" id="SSF52540">
    <property type="entry name" value="P-loop containing nucleoside triphosphate hydrolases"/>
    <property type="match status" value="1"/>
</dbReference>
<dbReference type="InterPro" id="IPR038718">
    <property type="entry name" value="SNF2-like_sf"/>
</dbReference>
<evidence type="ECO:0000313" key="7">
    <source>
        <dbReference type="Proteomes" id="UP000694416"/>
    </source>
</evidence>
<evidence type="ECO:0000256" key="4">
    <source>
        <dbReference type="ARBA" id="ARBA00022840"/>
    </source>
</evidence>
<keyword evidence="3" id="KW-0347">Helicase</keyword>
<evidence type="ECO:0000256" key="3">
    <source>
        <dbReference type="ARBA" id="ARBA00022806"/>
    </source>
</evidence>
<keyword evidence="7" id="KW-1185">Reference proteome</keyword>
<dbReference type="AlphaFoldDB" id="A0A8C9GHY6"/>
<dbReference type="Pfam" id="PF00176">
    <property type="entry name" value="SNF2-rel_dom"/>
    <property type="match status" value="1"/>
</dbReference>
<dbReference type="PANTHER" id="PTHR45766:SF3">
    <property type="entry name" value="DNA ANNEALING HELICASE AND ENDONUCLEASE ZRANB3"/>
    <property type="match status" value="1"/>
</dbReference>
<dbReference type="Gene3D" id="3.40.50.10810">
    <property type="entry name" value="Tandem AAA-ATPase domain"/>
    <property type="match status" value="1"/>
</dbReference>
<dbReference type="GO" id="GO:0031297">
    <property type="term" value="P:replication fork processing"/>
    <property type="evidence" value="ECO:0007669"/>
    <property type="project" value="TreeGrafter"/>
</dbReference>
<dbReference type="GO" id="GO:0004386">
    <property type="term" value="F:helicase activity"/>
    <property type="evidence" value="ECO:0007669"/>
    <property type="project" value="UniProtKB-KW"/>
</dbReference>
<protein>
    <recommendedName>
        <fullName evidence="5">Helicase ATP-binding domain-containing protein</fullName>
    </recommendedName>
</protein>
<reference evidence="6" key="1">
    <citation type="submission" date="2025-08" db="UniProtKB">
        <authorList>
            <consortium name="Ensembl"/>
        </authorList>
    </citation>
    <scope>IDENTIFICATION</scope>
</reference>
<sequence>MGLGKTLQAISIFSFYHLYPTLIVVPTSLKIHWLSEIEKYLPQFCITQILVIHSSNDCPRLDARYKIIIVSFDIYKRLYNVLKQIEFKLVIVDETHHIRTVQYGKQSQLSKKLKNKIINSKYVILLSGTASVNRPINIFHQIKYLINNNKLFFKNKYVFGEECCKKYIHRGEKIYEENLRSWEFSLFLKKIVMIRRNIKIIFKNNFINLKRYFIFLPNETTAINTQYTNTQYTNTQHTNTQHTKTQHNTTFQFPTPIFYRGP</sequence>
<evidence type="ECO:0000256" key="2">
    <source>
        <dbReference type="ARBA" id="ARBA00022801"/>
    </source>
</evidence>
<dbReference type="PANTHER" id="PTHR45766">
    <property type="entry name" value="DNA ANNEALING HELICASE AND ENDONUCLEASE ZRANB3 FAMILY MEMBER"/>
    <property type="match status" value="1"/>
</dbReference>
<evidence type="ECO:0000256" key="1">
    <source>
        <dbReference type="ARBA" id="ARBA00022741"/>
    </source>
</evidence>
<dbReference type="InterPro" id="IPR027417">
    <property type="entry name" value="P-loop_NTPase"/>
</dbReference>
<name>A0A8C9GHY6_9PRIM</name>
<dbReference type="GO" id="GO:0016787">
    <property type="term" value="F:hydrolase activity"/>
    <property type="evidence" value="ECO:0007669"/>
    <property type="project" value="UniProtKB-KW"/>
</dbReference>
<keyword evidence="4" id="KW-0067">ATP-binding</keyword>